<comment type="caution">
    <text evidence="3">The sequence shown here is derived from an EMBL/GenBank/DDBJ whole genome shotgun (WGS) entry which is preliminary data.</text>
</comment>
<feature type="domain" description="Tudor" evidence="2">
    <location>
        <begin position="489"/>
        <end position="549"/>
    </location>
</feature>
<dbReference type="Proteomes" id="UP000192578">
    <property type="component" value="Unassembled WGS sequence"/>
</dbReference>
<name>A0A1W0WFI1_HYPEX</name>
<accession>A0A1W0WFI1</accession>
<protein>
    <recommendedName>
        <fullName evidence="2">Tudor domain-containing protein</fullName>
    </recommendedName>
</protein>
<dbReference type="Gene3D" id="2.30.30.140">
    <property type="match status" value="3"/>
</dbReference>
<evidence type="ECO:0000256" key="1">
    <source>
        <dbReference type="SAM" id="MobiDB-lite"/>
    </source>
</evidence>
<dbReference type="Pfam" id="PF00567">
    <property type="entry name" value="TUDOR"/>
    <property type="match status" value="3"/>
</dbReference>
<dbReference type="PANTHER" id="PTHR22948:SF29">
    <property type="entry name" value="FI02030P-RELATED"/>
    <property type="match status" value="1"/>
</dbReference>
<evidence type="ECO:0000313" key="4">
    <source>
        <dbReference type="Proteomes" id="UP000192578"/>
    </source>
</evidence>
<sequence length="836" mass="92960">MTTTPDEDVPEDFSTIFFTELPDNVDTIERVIKQVACWKSFALLPKPFNQRTRSGTFVMHSKQDALAVMKRFHGARLECTGQPSTVRWDSRALNRHKTELIASARQKEGVTRFEGVARFGSRATDNRSSLVAISSAPEVAPNSKPVVKGSSPLPNLSRSAPSPSAASDVPFIAPLQHHRYEEFTSAPIVLEVRMSQVVTPVTPVTSAQSATISSPPTPKPTMKQILAARKAKAKAELLQPLDRFLSGSTQNPITGKRFAIREDVSLCIRHIFPDSSTAVWFADEAGRYPAEEVIARLSDEMQAFYALTPAPLGEWVQSQPVAVFAHDFWCRAMWLSDCDANTSGCSLYLVDFGGELHNIPRSDCRRLDKRFGQDPVVAVIMNFNLPGRPDADTLADLASLLSIESTLQGRITSHDCADIFLDSLPYQRVSLGLLLVQRRLEREGTMACLGVCLAANSAHDVYVVNGTKQEAFEAFQADFEVEMATSDLPPDLDLYAINAALFTDGRFYRCTTTAIDRDGKFTVQLVDFGNIFTTTADQLRGLTEELATADLLPDIIRVSGVPLAKAEDPAVVEELKTLCDKLCLYEPIDAEEQEEDGAPRECRVWDEHGRAVLTGNFESVCRFRTSGLRYKEDYQVGQKLAVFVSYAMSPEFIFLTKRCVTDMTVVSDPSLMELQVGLQKRCPEMPELACFPPEGTVVCARYAEDGCWYRGLILDFTKTEHKQANVFFIDFGNEDPVPLADLRGMTQEFFDYPMTVLQAQVAGLDHSAGYTDAEIAGVWDILKNCRCTFTIRFFEKFLAVGTLMLDDWGPSPLEEVLVRLHVLPAQRVIIQNFDDH</sequence>
<feature type="compositionally biased region" description="Low complexity" evidence="1">
    <location>
        <begin position="150"/>
        <end position="166"/>
    </location>
</feature>
<dbReference type="PANTHER" id="PTHR22948">
    <property type="entry name" value="TUDOR DOMAIN CONTAINING PROTEIN"/>
    <property type="match status" value="1"/>
</dbReference>
<dbReference type="InterPro" id="IPR050621">
    <property type="entry name" value="Tudor_domain_containing"/>
</dbReference>
<dbReference type="FunFam" id="2.30.30.140:FF:000018">
    <property type="entry name" value="Serine/threonine-protein kinase 31"/>
    <property type="match status" value="1"/>
</dbReference>
<dbReference type="SMART" id="SM00333">
    <property type="entry name" value="TUDOR"/>
    <property type="match status" value="2"/>
</dbReference>
<dbReference type="EMBL" id="MTYJ01000113">
    <property type="protein sequence ID" value="OQV13949.1"/>
    <property type="molecule type" value="Genomic_DNA"/>
</dbReference>
<dbReference type="PROSITE" id="PS50304">
    <property type="entry name" value="TUDOR"/>
    <property type="match status" value="2"/>
</dbReference>
<dbReference type="OrthoDB" id="341421at2759"/>
<dbReference type="AlphaFoldDB" id="A0A1W0WFI1"/>
<keyword evidence="4" id="KW-1185">Reference proteome</keyword>
<organism evidence="3 4">
    <name type="scientific">Hypsibius exemplaris</name>
    <name type="common">Freshwater tardigrade</name>
    <dbReference type="NCBI Taxonomy" id="2072580"/>
    <lineage>
        <taxon>Eukaryota</taxon>
        <taxon>Metazoa</taxon>
        <taxon>Ecdysozoa</taxon>
        <taxon>Tardigrada</taxon>
        <taxon>Eutardigrada</taxon>
        <taxon>Parachela</taxon>
        <taxon>Hypsibioidea</taxon>
        <taxon>Hypsibiidae</taxon>
        <taxon>Hypsibius</taxon>
    </lineage>
</organism>
<evidence type="ECO:0000259" key="2">
    <source>
        <dbReference type="PROSITE" id="PS50304"/>
    </source>
</evidence>
<feature type="domain" description="Tudor" evidence="2">
    <location>
        <begin position="692"/>
        <end position="752"/>
    </location>
</feature>
<gene>
    <name evidence="3" type="ORF">BV898_11831</name>
</gene>
<dbReference type="SUPFAM" id="SSF63748">
    <property type="entry name" value="Tudor/PWWP/MBT"/>
    <property type="match status" value="3"/>
</dbReference>
<dbReference type="CDD" id="cd20379">
    <property type="entry name" value="Tudor_dTUD-like"/>
    <property type="match status" value="1"/>
</dbReference>
<proteinExistence type="predicted"/>
<evidence type="ECO:0000313" key="3">
    <source>
        <dbReference type="EMBL" id="OQV13949.1"/>
    </source>
</evidence>
<feature type="region of interest" description="Disordered" evidence="1">
    <location>
        <begin position="140"/>
        <end position="166"/>
    </location>
</feature>
<reference evidence="4" key="1">
    <citation type="submission" date="2017-01" db="EMBL/GenBank/DDBJ databases">
        <title>Comparative genomics of anhydrobiosis in the tardigrade Hypsibius dujardini.</title>
        <authorList>
            <person name="Yoshida Y."/>
            <person name="Koutsovoulos G."/>
            <person name="Laetsch D."/>
            <person name="Stevens L."/>
            <person name="Kumar S."/>
            <person name="Horikawa D."/>
            <person name="Ishino K."/>
            <person name="Komine S."/>
            <person name="Tomita M."/>
            <person name="Blaxter M."/>
            <person name="Arakawa K."/>
        </authorList>
    </citation>
    <scope>NUCLEOTIDE SEQUENCE [LARGE SCALE GENOMIC DNA]</scope>
    <source>
        <strain evidence="4">Z151</strain>
    </source>
</reference>
<dbReference type="InterPro" id="IPR002999">
    <property type="entry name" value="Tudor"/>
</dbReference>